<dbReference type="CDD" id="cd14797">
    <property type="entry name" value="DUF302"/>
    <property type="match status" value="1"/>
</dbReference>
<evidence type="ECO:0000259" key="1">
    <source>
        <dbReference type="Pfam" id="PF03625"/>
    </source>
</evidence>
<accession>A0A090AL96</accession>
<dbReference type="STRING" id="40754.THII_1538"/>
<sequence length="129" mass="14670">MYYFDVKLNDPFDNAVKRVTEALQQQKFGILNEINVDAVLKNKLEINIPRYRILHACNPAFAHRLISLDPAVGVLLPCNVLVREEADSTTTVVFMDPVAVFGLTQNQEVIRIIEEAKTLLMHVRDHLAK</sequence>
<dbReference type="PANTHER" id="PTHR38342:SF1">
    <property type="entry name" value="SLR5037 PROTEIN"/>
    <property type="match status" value="1"/>
</dbReference>
<dbReference type="AlphaFoldDB" id="A0A090AL96"/>
<evidence type="ECO:0000313" key="2">
    <source>
        <dbReference type="EMBL" id="BAP55835.1"/>
    </source>
</evidence>
<dbReference type="PANTHER" id="PTHR38342">
    <property type="entry name" value="SLR5037 PROTEIN"/>
    <property type="match status" value="1"/>
</dbReference>
<feature type="domain" description="DUF302" evidence="1">
    <location>
        <begin position="34"/>
        <end position="97"/>
    </location>
</feature>
<evidence type="ECO:0000313" key="3">
    <source>
        <dbReference type="Proteomes" id="UP000031623"/>
    </source>
</evidence>
<dbReference type="InterPro" id="IPR035923">
    <property type="entry name" value="TT1751-like_sf"/>
</dbReference>
<dbReference type="KEGG" id="tig:THII_1538"/>
<protein>
    <recommendedName>
        <fullName evidence="1">DUF302 domain-containing protein</fullName>
    </recommendedName>
</protein>
<organism evidence="2 3">
    <name type="scientific">Thioploca ingrica</name>
    <dbReference type="NCBI Taxonomy" id="40754"/>
    <lineage>
        <taxon>Bacteria</taxon>
        <taxon>Pseudomonadati</taxon>
        <taxon>Pseudomonadota</taxon>
        <taxon>Gammaproteobacteria</taxon>
        <taxon>Thiotrichales</taxon>
        <taxon>Thiotrichaceae</taxon>
        <taxon>Thioploca</taxon>
    </lineage>
</organism>
<dbReference type="HOGENOM" id="CLU_126998_1_1_6"/>
<keyword evidence="3" id="KW-1185">Reference proteome</keyword>
<dbReference type="Pfam" id="PF03625">
    <property type="entry name" value="DUF302"/>
    <property type="match status" value="1"/>
</dbReference>
<dbReference type="SUPFAM" id="SSF103247">
    <property type="entry name" value="TT1751-like"/>
    <property type="match status" value="1"/>
</dbReference>
<gene>
    <name evidence="2" type="ORF">THII_1538</name>
</gene>
<dbReference type="InterPro" id="IPR016796">
    <property type="entry name" value="UCP021774"/>
</dbReference>
<name>A0A090AL96_9GAMM</name>
<proteinExistence type="predicted"/>
<dbReference type="EMBL" id="AP014633">
    <property type="protein sequence ID" value="BAP55835.1"/>
    <property type="molecule type" value="Genomic_DNA"/>
</dbReference>
<reference evidence="2 3" key="1">
    <citation type="journal article" date="2014" name="ISME J.">
        <title>Ecophysiology of Thioploca ingrica as revealed by the complete genome sequence supplemented with proteomic evidence.</title>
        <authorList>
            <person name="Kojima H."/>
            <person name="Ogura Y."/>
            <person name="Yamamoto N."/>
            <person name="Togashi T."/>
            <person name="Mori H."/>
            <person name="Watanabe T."/>
            <person name="Nemoto F."/>
            <person name="Kurokawa K."/>
            <person name="Hayashi T."/>
            <person name="Fukui M."/>
        </authorList>
    </citation>
    <scope>NUCLEOTIDE SEQUENCE [LARGE SCALE GENOMIC DNA]</scope>
</reference>
<dbReference type="PIRSF" id="PIRSF021774">
    <property type="entry name" value="UCP021774"/>
    <property type="match status" value="1"/>
</dbReference>
<dbReference type="Gene3D" id="3.30.310.70">
    <property type="entry name" value="TT1751-like domain"/>
    <property type="match status" value="1"/>
</dbReference>
<dbReference type="OrthoDB" id="9791067at2"/>
<dbReference type="InterPro" id="IPR005180">
    <property type="entry name" value="DUF302"/>
</dbReference>
<dbReference type="Proteomes" id="UP000031623">
    <property type="component" value="Chromosome"/>
</dbReference>